<protein>
    <submittedName>
        <fullName evidence="4">NADPH-dependent FMN reductase</fullName>
    </submittedName>
</protein>
<dbReference type="SUPFAM" id="SSF52218">
    <property type="entry name" value="Flavoproteins"/>
    <property type="match status" value="1"/>
</dbReference>
<dbReference type="InterPro" id="IPR029039">
    <property type="entry name" value="Flavoprotein-like_sf"/>
</dbReference>
<keyword evidence="1" id="KW-0285">Flavoprotein</keyword>
<dbReference type="GO" id="GO:0016491">
    <property type="term" value="F:oxidoreductase activity"/>
    <property type="evidence" value="ECO:0007669"/>
    <property type="project" value="InterPro"/>
</dbReference>
<dbReference type="Gene3D" id="3.40.50.360">
    <property type="match status" value="1"/>
</dbReference>
<evidence type="ECO:0000313" key="4">
    <source>
        <dbReference type="EMBL" id="TCL54402.1"/>
    </source>
</evidence>
<gene>
    <name evidence="4" type="ORF">EDC14_106413</name>
</gene>
<accession>A0A4V2QAZ0</accession>
<keyword evidence="5" id="KW-1185">Reference proteome</keyword>
<name>A0A4V2QAZ0_HYDET</name>
<reference evidence="4 5" key="1">
    <citation type="submission" date="2019-03" db="EMBL/GenBank/DDBJ databases">
        <title>Genomic Encyclopedia of Type Strains, Phase IV (KMG-IV): sequencing the most valuable type-strain genomes for metagenomic binning, comparative biology and taxonomic classification.</title>
        <authorList>
            <person name="Goeker M."/>
        </authorList>
    </citation>
    <scope>NUCLEOTIDE SEQUENCE [LARGE SCALE GENOMIC DNA]</scope>
    <source>
        <strain evidence="4 5">LX-B</strain>
    </source>
</reference>
<evidence type="ECO:0000313" key="5">
    <source>
        <dbReference type="Proteomes" id="UP000295008"/>
    </source>
</evidence>
<dbReference type="PANTHER" id="PTHR43278:SF2">
    <property type="entry name" value="IRON-SULFUR FLAVOPROTEIN"/>
    <property type="match status" value="1"/>
</dbReference>
<dbReference type="AlphaFoldDB" id="A0A4V2QAZ0"/>
<dbReference type="Pfam" id="PF03358">
    <property type="entry name" value="FMN_red"/>
    <property type="match status" value="1"/>
</dbReference>
<dbReference type="InterPro" id="IPR051796">
    <property type="entry name" value="ISF_SsuE-like"/>
</dbReference>
<dbReference type="OrthoDB" id="9805976at2"/>
<sequence length="186" mass="20376">MNRILGIVGSPRRNGNTHRLVDAVLQGARDGGGVTELIFLNDLHIKECDGCHACWRSDRCVKQDDMSRLYARIGASDAVVFGTPVYWYGPTALMKGFIDRFVYFNCPDHRGMVRGKPAGIVVPFEETAEQTAAPLLTFFELSLAFLEMPIAGTVLVPGVTRVGEVTDQPGRLQEAQQLGKRLAGGR</sequence>
<dbReference type="EMBL" id="SLUN01000064">
    <property type="protein sequence ID" value="TCL54402.1"/>
    <property type="molecule type" value="Genomic_DNA"/>
</dbReference>
<organism evidence="4 5">
    <name type="scientific">Hydrogenispora ethanolica</name>
    <dbReference type="NCBI Taxonomy" id="1082276"/>
    <lineage>
        <taxon>Bacteria</taxon>
        <taxon>Bacillati</taxon>
        <taxon>Bacillota</taxon>
        <taxon>Hydrogenispora</taxon>
    </lineage>
</organism>
<dbReference type="Proteomes" id="UP000295008">
    <property type="component" value="Unassembled WGS sequence"/>
</dbReference>
<comment type="caution">
    <text evidence="4">The sequence shown here is derived from an EMBL/GenBank/DDBJ whole genome shotgun (WGS) entry which is preliminary data.</text>
</comment>
<evidence type="ECO:0000256" key="2">
    <source>
        <dbReference type="ARBA" id="ARBA00022643"/>
    </source>
</evidence>
<dbReference type="RefSeq" id="WP_132018082.1">
    <property type="nucleotide sequence ID" value="NZ_SLUN01000064.1"/>
</dbReference>
<proteinExistence type="predicted"/>
<evidence type="ECO:0000259" key="3">
    <source>
        <dbReference type="Pfam" id="PF03358"/>
    </source>
</evidence>
<dbReference type="InterPro" id="IPR005025">
    <property type="entry name" value="FMN_Rdtase-like_dom"/>
</dbReference>
<feature type="domain" description="NADPH-dependent FMN reductase-like" evidence="3">
    <location>
        <begin position="3"/>
        <end position="122"/>
    </location>
</feature>
<evidence type="ECO:0000256" key="1">
    <source>
        <dbReference type="ARBA" id="ARBA00022630"/>
    </source>
</evidence>
<keyword evidence="2" id="KW-0288">FMN</keyword>
<dbReference type="PANTHER" id="PTHR43278">
    <property type="entry name" value="NAD(P)H-DEPENDENT FMN-CONTAINING OXIDOREDUCTASE YWQN-RELATED"/>
    <property type="match status" value="1"/>
</dbReference>